<dbReference type="PANTHER" id="PTHR11475">
    <property type="entry name" value="OXIDASE/PEROXIDASE"/>
    <property type="match status" value="1"/>
</dbReference>
<keyword evidence="5" id="KW-0349">Heme</keyword>
<feature type="coiled-coil region" evidence="6">
    <location>
        <begin position="38"/>
        <end position="65"/>
    </location>
</feature>
<dbReference type="InterPro" id="IPR019791">
    <property type="entry name" value="Haem_peroxidase_animal"/>
</dbReference>
<accession>A0A7M5VDX7</accession>
<protein>
    <recommendedName>
        <fullName evidence="10">Peroxidase</fullName>
    </recommendedName>
</protein>
<dbReference type="AlphaFoldDB" id="A0A7M5VDX7"/>
<dbReference type="OrthoDB" id="823504at2759"/>
<keyword evidence="2" id="KW-0964">Secreted</keyword>
<reference evidence="8" key="1">
    <citation type="submission" date="2021-01" db="UniProtKB">
        <authorList>
            <consortium name="EnsemblMetazoa"/>
        </authorList>
    </citation>
    <scope>IDENTIFICATION</scope>
</reference>
<dbReference type="GO" id="GO:0046872">
    <property type="term" value="F:metal ion binding"/>
    <property type="evidence" value="ECO:0007669"/>
    <property type="project" value="UniProtKB-KW"/>
</dbReference>
<keyword evidence="5" id="KW-0479">Metal-binding</keyword>
<keyword evidence="5" id="KW-0408">Iron</keyword>
<evidence type="ECO:0000313" key="9">
    <source>
        <dbReference type="Proteomes" id="UP000594262"/>
    </source>
</evidence>
<evidence type="ECO:0000256" key="1">
    <source>
        <dbReference type="ARBA" id="ARBA00004613"/>
    </source>
</evidence>
<evidence type="ECO:0000256" key="5">
    <source>
        <dbReference type="PIRSR" id="PIRSR619791-2"/>
    </source>
</evidence>
<feature type="chain" id="PRO_5029605281" description="Peroxidase" evidence="7">
    <location>
        <begin position="21"/>
        <end position="897"/>
    </location>
</feature>
<dbReference type="SUPFAM" id="SSF48113">
    <property type="entry name" value="Heme-dependent peroxidases"/>
    <property type="match status" value="1"/>
</dbReference>
<dbReference type="FunFam" id="1.10.640.10:FF:000003">
    <property type="entry name" value="chorion peroxidase"/>
    <property type="match status" value="1"/>
</dbReference>
<dbReference type="InterPro" id="IPR010255">
    <property type="entry name" value="Haem_peroxidase_sf"/>
</dbReference>
<dbReference type="GO" id="GO:0020037">
    <property type="term" value="F:heme binding"/>
    <property type="evidence" value="ECO:0007669"/>
    <property type="project" value="InterPro"/>
</dbReference>
<dbReference type="Gene3D" id="1.10.640.10">
    <property type="entry name" value="Haem peroxidase domain superfamily, animal type"/>
    <property type="match status" value="1"/>
</dbReference>
<comment type="subcellular location">
    <subcellularLocation>
        <location evidence="1">Secreted</location>
    </subcellularLocation>
</comment>
<keyword evidence="9" id="KW-1185">Reference proteome</keyword>
<keyword evidence="6" id="KW-0175">Coiled coil</keyword>
<sequence length="897" mass="101956">MFKSTTLLLLAVVMATGALSRYQHRDREMMMVEDLEREAYLENKYRHLMKEIKENERQRHRLRNKFLDDYENAYENGKEINSESDPDDTPITSNEAIEDSKKRNGFFNNDGNSVENTMNDLSSLEDIGNDDEQSNDETVSVKGFIENLNLGSTSRILKTIPKWPKEWEVSFNIRPNRQRFNNWRSIIHFTTGANRNPIGSRIPAVWFRPNTHQLYIVSNINNKEDIYTSSTIPTNRFTRVEISQRKQSNGKYIYQIKINGNRVRSLENRIPTSFNNVLIYTPNKWSRSSLAQLRKFKYQGFSDVNRLPSSNLLPASNIIQKNSFAKCQEPRTRIYCSKASNEFRTIDGTCNNERNPQWGASETALARIVDADYVDGITTPRGFPNTSPVVPTANQVSQAVFQVETTNNGNGNGLAVSFMSFGQFLDHDLTEVEMNRCQLKVFGRCDDLKESFIYPCLPILFNDTSAECTSFSQSESLCPENNKRPGIRQMPNHLSAFIDASQIYGNSDELAELLRDQNDRALMAITEDGLMPIAQIGGFAACSVFKDLLGERTTKCRTLGGCSLVGDIRGDENIALHSMHTLWIREHNRIARELRRINPRMSAEIIYQTARKIVGGIWANLVYEEYLPALVQVSPYKRYNPNVDPSISNSFAAAAFRYGHSLVPNSFQQNDAGFNPVTEPLPLQKAFFNREPVNFRGIEPTMFGITGNQSNEVDNNFAKGIARRLFVRPGEGFHYDLLALNIQRARDHALPTYGAYRKFCGLPTLKTWADAQSTFLPKAAEAFRRIYKSPNDIDLFPAGISEVHLPNSELGPTFNCLIQKQFEDVRDGDRFFYRNKGVFTPSQLQAIEKVTFASVLCANLKNVVSIQPNALRVPNNGSNRRISCARIPKLNLGPWRQ</sequence>
<evidence type="ECO:0000256" key="6">
    <source>
        <dbReference type="SAM" id="Coils"/>
    </source>
</evidence>
<evidence type="ECO:0008006" key="10">
    <source>
        <dbReference type="Google" id="ProtNLM"/>
    </source>
</evidence>
<dbReference type="GeneID" id="136811798"/>
<keyword evidence="4" id="KW-0325">Glycoprotein</keyword>
<dbReference type="GO" id="GO:0004601">
    <property type="term" value="F:peroxidase activity"/>
    <property type="evidence" value="ECO:0007669"/>
    <property type="project" value="InterPro"/>
</dbReference>
<dbReference type="GO" id="GO:0006979">
    <property type="term" value="P:response to oxidative stress"/>
    <property type="evidence" value="ECO:0007669"/>
    <property type="project" value="InterPro"/>
</dbReference>
<dbReference type="EnsemblMetazoa" id="CLYHEMT009092.1">
    <property type="protein sequence ID" value="CLYHEMP009092.1"/>
    <property type="gene ID" value="CLYHEMG009092"/>
</dbReference>
<dbReference type="GO" id="GO:0005576">
    <property type="term" value="C:extracellular region"/>
    <property type="evidence" value="ECO:0007669"/>
    <property type="project" value="UniProtKB-SubCell"/>
</dbReference>
<evidence type="ECO:0000256" key="4">
    <source>
        <dbReference type="ARBA" id="ARBA00023180"/>
    </source>
</evidence>
<proteinExistence type="predicted"/>
<evidence type="ECO:0000256" key="3">
    <source>
        <dbReference type="ARBA" id="ARBA00022729"/>
    </source>
</evidence>
<dbReference type="InterPro" id="IPR037120">
    <property type="entry name" value="Haem_peroxidase_sf_animal"/>
</dbReference>
<organism evidence="8 9">
    <name type="scientific">Clytia hemisphaerica</name>
    <dbReference type="NCBI Taxonomy" id="252671"/>
    <lineage>
        <taxon>Eukaryota</taxon>
        <taxon>Metazoa</taxon>
        <taxon>Cnidaria</taxon>
        <taxon>Hydrozoa</taxon>
        <taxon>Hydroidolina</taxon>
        <taxon>Leptothecata</taxon>
        <taxon>Obeliida</taxon>
        <taxon>Clytiidae</taxon>
        <taxon>Clytia</taxon>
    </lineage>
</organism>
<dbReference type="PANTHER" id="PTHR11475:SF4">
    <property type="entry name" value="CHORION PEROXIDASE"/>
    <property type="match status" value="1"/>
</dbReference>
<evidence type="ECO:0000313" key="8">
    <source>
        <dbReference type="EnsemblMetazoa" id="CLYHEMP009092.1"/>
    </source>
</evidence>
<dbReference type="PROSITE" id="PS50292">
    <property type="entry name" value="PEROXIDASE_3"/>
    <property type="match status" value="1"/>
</dbReference>
<evidence type="ECO:0000256" key="7">
    <source>
        <dbReference type="SAM" id="SignalP"/>
    </source>
</evidence>
<dbReference type="Proteomes" id="UP000594262">
    <property type="component" value="Unplaced"/>
</dbReference>
<dbReference type="PRINTS" id="PR00457">
    <property type="entry name" value="ANPEROXIDASE"/>
</dbReference>
<name>A0A7M5VDX7_9CNID</name>
<keyword evidence="3 7" id="KW-0732">Signal</keyword>
<evidence type="ECO:0000256" key="2">
    <source>
        <dbReference type="ARBA" id="ARBA00022525"/>
    </source>
</evidence>
<feature type="binding site" description="axial binding residue" evidence="5">
    <location>
        <position position="660"/>
    </location>
    <ligand>
        <name>heme b</name>
        <dbReference type="ChEBI" id="CHEBI:60344"/>
    </ligand>
    <ligandPart>
        <name>Fe</name>
        <dbReference type="ChEBI" id="CHEBI:18248"/>
    </ligandPart>
</feature>
<dbReference type="Pfam" id="PF03098">
    <property type="entry name" value="An_peroxidase"/>
    <property type="match status" value="1"/>
</dbReference>
<dbReference type="RefSeq" id="XP_066924530.1">
    <property type="nucleotide sequence ID" value="XM_067068429.1"/>
</dbReference>
<feature type="signal peptide" evidence="7">
    <location>
        <begin position="1"/>
        <end position="20"/>
    </location>
</feature>